<keyword evidence="8 10" id="KW-0664">Pyridoxine biosynthesis</keyword>
<dbReference type="InterPro" id="IPR005255">
    <property type="entry name" value="PdxA_fam"/>
</dbReference>
<accession>A4A6V0</accession>
<comment type="miscellaneous">
    <text evidence="10">The active site is located at the dimer interface.</text>
</comment>
<name>A4A6V0_9GAMM</name>
<dbReference type="AlphaFoldDB" id="A4A6V0"/>
<evidence type="ECO:0000313" key="12">
    <source>
        <dbReference type="Proteomes" id="UP000019205"/>
    </source>
</evidence>
<feature type="binding site" evidence="10">
    <location>
        <position position="289"/>
    </location>
    <ligand>
        <name>substrate</name>
    </ligand>
</feature>
<dbReference type="GO" id="GO:0008615">
    <property type="term" value="P:pyridoxine biosynthetic process"/>
    <property type="evidence" value="ECO:0007669"/>
    <property type="project" value="UniProtKB-UniRule"/>
</dbReference>
<feature type="binding site" evidence="10">
    <location>
        <position position="298"/>
    </location>
    <ligand>
        <name>substrate</name>
    </ligand>
</feature>
<evidence type="ECO:0000313" key="11">
    <source>
        <dbReference type="EMBL" id="EAQ98019.2"/>
    </source>
</evidence>
<evidence type="ECO:0000256" key="3">
    <source>
        <dbReference type="ARBA" id="ARBA00022833"/>
    </source>
</evidence>
<keyword evidence="3 10" id="KW-0862">Zinc</keyword>
<dbReference type="GO" id="GO:0042823">
    <property type="term" value="P:pyridoxal phosphate biosynthetic process"/>
    <property type="evidence" value="ECO:0007669"/>
    <property type="project" value="UniProtKB-UniRule"/>
</dbReference>
<dbReference type="SUPFAM" id="SSF53659">
    <property type="entry name" value="Isocitrate/Isopropylmalate dehydrogenase-like"/>
    <property type="match status" value="1"/>
</dbReference>
<comment type="function">
    <text evidence="10">Catalyzes the NAD(P)-dependent oxidation of 4-(phosphooxy)-L-threonine (HTP) into 2-amino-3-oxo-4-(phosphooxy)butyric acid which spontaneously decarboxylates to form 3-amino-2-oxopropyl phosphate (AHAP).</text>
</comment>
<feature type="binding site" evidence="10">
    <location>
        <position position="217"/>
    </location>
    <ligand>
        <name>a divalent metal cation</name>
        <dbReference type="ChEBI" id="CHEBI:60240"/>
        <note>ligand shared between dimeric partners</note>
    </ligand>
</feature>
<dbReference type="InterPro" id="IPR037510">
    <property type="entry name" value="PdxA"/>
</dbReference>
<evidence type="ECO:0000256" key="5">
    <source>
        <dbReference type="ARBA" id="ARBA00022857"/>
    </source>
</evidence>
<proteinExistence type="inferred from homology"/>
<dbReference type="Proteomes" id="UP000019205">
    <property type="component" value="Chromosome"/>
</dbReference>
<dbReference type="NCBIfam" id="TIGR00557">
    <property type="entry name" value="pdxA"/>
    <property type="match status" value="1"/>
</dbReference>
<keyword evidence="2 10" id="KW-0479">Metal-binding</keyword>
<dbReference type="UniPathway" id="UPA00244">
    <property type="reaction ID" value="UER00312"/>
</dbReference>
<keyword evidence="9 10" id="KW-0170">Cobalt</keyword>
<dbReference type="PANTHER" id="PTHR30004">
    <property type="entry name" value="4-HYDROXYTHREONINE-4-PHOSPHATE DEHYDROGENASE"/>
    <property type="match status" value="1"/>
</dbReference>
<dbReference type="GO" id="GO:0005737">
    <property type="term" value="C:cytoplasm"/>
    <property type="evidence" value="ECO:0007669"/>
    <property type="project" value="UniProtKB-SubCell"/>
</dbReference>
<comment type="subcellular location">
    <subcellularLocation>
        <location evidence="10">Cytoplasm</location>
    </subcellularLocation>
</comment>
<comment type="subunit">
    <text evidence="10">Homodimer.</text>
</comment>
<dbReference type="GO" id="GO:0008270">
    <property type="term" value="F:zinc ion binding"/>
    <property type="evidence" value="ECO:0007669"/>
    <property type="project" value="UniProtKB-UniRule"/>
</dbReference>
<keyword evidence="6 10" id="KW-0560">Oxidoreductase</keyword>
<keyword evidence="7 10" id="KW-0520">NAD</keyword>
<dbReference type="Pfam" id="PF04166">
    <property type="entry name" value="PdxA"/>
    <property type="match status" value="1"/>
</dbReference>
<dbReference type="GO" id="GO:0051287">
    <property type="term" value="F:NAD binding"/>
    <property type="evidence" value="ECO:0007669"/>
    <property type="project" value="InterPro"/>
</dbReference>
<feature type="binding site" evidence="10">
    <location>
        <position position="172"/>
    </location>
    <ligand>
        <name>a divalent metal cation</name>
        <dbReference type="ChEBI" id="CHEBI:60240"/>
        <note>ligand shared between dimeric partners</note>
    </ligand>
</feature>
<gene>
    <name evidence="10" type="primary">pdxA</name>
    <name evidence="11" type="ORF">KT71_02192</name>
</gene>
<reference evidence="11 12" key="1">
    <citation type="journal article" date="2007" name="Proc. Natl. Acad. Sci. U.S.A.">
        <title>Characterization of a marine gammaproteobacterium capable of aerobic anoxygenic photosynthesis.</title>
        <authorList>
            <person name="Fuchs B.M."/>
            <person name="Spring S."/>
            <person name="Teeling H."/>
            <person name="Quast C."/>
            <person name="Wulf J."/>
            <person name="Schattenhofer M."/>
            <person name="Yan S."/>
            <person name="Ferriera S."/>
            <person name="Johnson J."/>
            <person name="Glockner F.O."/>
            <person name="Amann R."/>
        </authorList>
    </citation>
    <scope>NUCLEOTIDE SEQUENCE [LARGE SCALE GENOMIC DNA]</scope>
    <source>
        <strain evidence="11">KT71</strain>
    </source>
</reference>
<organism evidence="11 12">
    <name type="scientific">Congregibacter litoralis KT71</name>
    <dbReference type="NCBI Taxonomy" id="314285"/>
    <lineage>
        <taxon>Bacteria</taxon>
        <taxon>Pseudomonadati</taxon>
        <taxon>Pseudomonadota</taxon>
        <taxon>Gammaproteobacteria</taxon>
        <taxon>Cellvibrionales</taxon>
        <taxon>Halieaceae</taxon>
        <taxon>Congregibacter</taxon>
    </lineage>
</organism>
<evidence type="ECO:0000256" key="1">
    <source>
        <dbReference type="ARBA" id="ARBA00022490"/>
    </source>
</evidence>
<dbReference type="PANTHER" id="PTHR30004:SF5">
    <property type="entry name" value="4-HYDROXYTHREONINE-4-PHOSPHATE DEHYDROGENASE"/>
    <property type="match status" value="1"/>
</dbReference>
<evidence type="ECO:0000256" key="2">
    <source>
        <dbReference type="ARBA" id="ARBA00022723"/>
    </source>
</evidence>
<comment type="catalytic activity">
    <reaction evidence="10">
        <text>4-(phosphooxy)-L-threonine + NAD(+) = 3-amino-2-oxopropyl phosphate + CO2 + NADH</text>
        <dbReference type="Rhea" id="RHEA:32275"/>
        <dbReference type="ChEBI" id="CHEBI:16526"/>
        <dbReference type="ChEBI" id="CHEBI:57279"/>
        <dbReference type="ChEBI" id="CHEBI:57540"/>
        <dbReference type="ChEBI" id="CHEBI:57945"/>
        <dbReference type="ChEBI" id="CHEBI:58452"/>
        <dbReference type="EC" id="1.1.1.262"/>
    </reaction>
</comment>
<keyword evidence="4 10" id="KW-0460">Magnesium</keyword>
<evidence type="ECO:0000256" key="7">
    <source>
        <dbReference type="ARBA" id="ARBA00023027"/>
    </source>
</evidence>
<protein>
    <recommendedName>
        <fullName evidence="10">4-hydroxythreonine-4-phosphate dehydrogenase</fullName>
        <ecNumber evidence="10">1.1.1.262</ecNumber>
    </recommendedName>
    <alternativeName>
        <fullName evidence="10">4-(phosphohydroxy)-L-threonine dehydrogenase</fullName>
    </alternativeName>
</protein>
<comment type="similarity">
    <text evidence="10">Belongs to the PdxA family.</text>
</comment>
<feature type="binding site" evidence="10">
    <location>
        <position position="280"/>
    </location>
    <ligand>
        <name>substrate</name>
    </ligand>
</feature>
<comment type="pathway">
    <text evidence="10">Cofactor biosynthesis; pyridoxine 5'-phosphate biosynthesis; pyridoxine 5'-phosphate from D-erythrose 4-phosphate: step 4/5.</text>
</comment>
<dbReference type="STRING" id="314285.KT71_02192"/>
<evidence type="ECO:0000256" key="9">
    <source>
        <dbReference type="ARBA" id="ARBA00023285"/>
    </source>
</evidence>
<reference evidence="11 12" key="2">
    <citation type="journal article" date="2009" name="PLoS ONE">
        <title>The photosynthetic apparatus and its regulation in the aerobic gammaproteobacterium Congregibacter litoralis gen. nov., sp. nov.</title>
        <authorList>
            <person name="Spring S."/>
            <person name="Lunsdorf H."/>
            <person name="Fuchs B.M."/>
            <person name="Tindall B.J."/>
        </authorList>
    </citation>
    <scope>NUCLEOTIDE SEQUENCE [LARGE SCALE GENOMIC DNA]</scope>
    <source>
        <strain evidence="11">KT71</strain>
    </source>
</reference>
<evidence type="ECO:0000256" key="10">
    <source>
        <dbReference type="HAMAP-Rule" id="MF_00536"/>
    </source>
</evidence>
<dbReference type="HOGENOM" id="CLU_040168_2_0_6"/>
<comment type="cofactor">
    <cofactor evidence="10">
        <name>Zn(2+)</name>
        <dbReference type="ChEBI" id="CHEBI:29105"/>
    </cofactor>
    <cofactor evidence="10">
        <name>Mg(2+)</name>
        <dbReference type="ChEBI" id="CHEBI:18420"/>
    </cofactor>
    <cofactor evidence="10">
        <name>Co(2+)</name>
        <dbReference type="ChEBI" id="CHEBI:48828"/>
    </cofactor>
    <text evidence="10">Binds 1 divalent metal cation per subunit. Can use ions such as Zn(2+), Mg(2+) or Co(2+).</text>
</comment>
<feature type="binding site" evidence="10">
    <location>
        <position position="272"/>
    </location>
    <ligand>
        <name>a divalent metal cation</name>
        <dbReference type="ChEBI" id="CHEBI:60240"/>
        <note>ligand shared between dimeric partners</note>
    </ligand>
</feature>
<evidence type="ECO:0000256" key="4">
    <source>
        <dbReference type="ARBA" id="ARBA00022842"/>
    </source>
</evidence>
<dbReference type="HAMAP" id="MF_00536">
    <property type="entry name" value="PdxA"/>
    <property type="match status" value="1"/>
</dbReference>
<evidence type="ECO:0000256" key="8">
    <source>
        <dbReference type="ARBA" id="ARBA00023096"/>
    </source>
</evidence>
<keyword evidence="1 10" id="KW-0963">Cytoplasm</keyword>
<comment type="caution">
    <text evidence="11">The sequence shown here is derived from an EMBL/GenBank/DDBJ whole genome shotgun (WGS) entry which is preliminary data.</text>
</comment>
<dbReference type="eggNOG" id="COG1995">
    <property type="taxonomic scope" value="Bacteria"/>
</dbReference>
<keyword evidence="12" id="KW-1185">Reference proteome</keyword>
<evidence type="ECO:0000256" key="6">
    <source>
        <dbReference type="ARBA" id="ARBA00023002"/>
    </source>
</evidence>
<dbReference type="EC" id="1.1.1.262" evidence="10"/>
<feature type="binding site" evidence="10">
    <location>
        <position position="142"/>
    </location>
    <ligand>
        <name>substrate</name>
    </ligand>
</feature>
<dbReference type="GO" id="GO:0050897">
    <property type="term" value="F:cobalt ion binding"/>
    <property type="evidence" value="ECO:0007669"/>
    <property type="project" value="UniProtKB-UniRule"/>
</dbReference>
<feature type="binding site" evidence="10">
    <location>
        <position position="143"/>
    </location>
    <ligand>
        <name>substrate</name>
    </ligand>
</feature>
<dbReference type="Gene3D" id="3.40.718.10">
    <property type="entry name" value="Isopropylmalate Dehydrogenase"/>
    <property type="match status" value="1"/>
</dbReference>
<sequence length="338" mass="35297">MTRPLSTSNKIPRLAISAGEPAGIGPDIVLAAAQRDWPAELVVIADQDMLAARAELLGLTVNLRPYDAAAIQTSRGHSLSIIHEPLAVPAQPALADSANAGSVLAALKRATQGCMSGEFDAMVTAPVNKAVIADSGVPFSGHTEYLAELTASDQVVMLLAAKELRVALATTHIPLSQVPESINPPLLLNVLRVMDADLKSKFGIVDPQISVLGLNPHAGEGGHLGMEDIEVIIPALKQAKSEGIQVSGPWPADTAFNPRLSPQTDAYLAMYHDQGLPVLKFASFGAAVNITLGLPIIRTSVDHGTAFDLAGTGKADPGSFFAAVESAMELIKTFAKAE</sequence>
<dbReference type="GO" id="GO:0000287">
    <property type="term" value="F:magnesium ion binding"/>
    <property type="evidence" value="ECO:0007669"/>
    <property type="project" value="UniProtKB-UniRule"/>
</dbReference>
<dbReference type="EMBL" id="AAOA02000002">
    <property type="protein sequence ID" value="EAQ98019.2"/>
    <property type="molecule type" value="Genomic_DNA"/>
</dbReference>
<keyword evidence="5 10" id="KW-0521">NADP</keyword>
<dbReference type="GO" id="GO:0050570">
    <property type="term" value="F:4-hydroxythreonine-4-phosphate dehydrogenase activity"/>
    <property type="evidence" value="ECO:0007669"/>
    <property type="project" value="UniProtKB-UniRule"/>
</dbReference>